<dbReference type="SUPFAM" id="SSF52743">
    <property type="entry name" value="Subtilisin-like"/>
    <property type="match status" value="1"/>
</dbReference>
<keyword evidence="7" id="KW-1133">Transmembrane helix</keyword>
<dbReference type="Gene3D" id="3.40.50.200">
    <property type="entry name" value="Peptidase S8/S53 domain"/>
    <property type="match status" value="1"/>
</dbReference>
<dbReference type="InterPro" id="IPR022398">
    <property type="entry name" value="Peptidase_S8_His-AS"/>
</dbReference>
<dbReference type="OrthoDB" id="9816306at2"/>
<dbReference type="GO" id="GO:0004252">
    <property type="term" value="F:serine-type endopeptidase activity"/>
    <property type="evidence" value="ECO:0007669"/>
    <property type="project" value="UniProtKB-UniRule"/>
</dbReference>
<dbReference type="InterPro" id="IPR023828">
    <property type="entry name" value="Peptidase_S8_Ser-AS"/>
</dbReference>
<keyword evidence="11" id="KW-1185">Reference proteome</keyword>
<feature type="active site" description="Charge relay system" evidence="5">
    <location>
        <position position="216"/>
    </location>
</feature>
<comment type="similarity">
    <text evidence="1 5 6">Belongs to the peptidase S8 family.</text>
</comment>
<evidence type="ECO:0000256" key="5">
    <source>
        <dbReference type="PROSITE-ProRule" id="PRU01240"/>
    </source>
</evidence>
<dbReference type="PROSITE" id="PS51892">
    <property type="entry name" value="SUBTILASE"/>
    <property type="match status" value="1"/>
</dbReference>
<organism evidence="10 11">
    <name type="scientific">Zhengella mangrovi</name>
    <dbReference type="NCBI Taxonomy" id="1982044"/>
    <lineage>
        <taxon>Bacteria</taxon>
        <taxon>Pseudomonadati</taxon>
        <taxon>Pseudomonadota</taxon>
        <taxon>Alphaproteobacteria</taxon>
        <taxon>Hyphomicrobiales</taxon>
        <taxon>Notoacmeibacteraceae</taxon>
        <taxon>Zhengella</taxon>
    </lineage>
</organism>
<dbReference type="PROSITE" id="PS00138">
    <property type="entry name" value="SUBTILASE_SER"/>
    <property type="match status" value="1"/>
</dbReference>
<dbReference type="InterPro" id="IPR050131">
    <property type="entry name" value="Peptidase_S8_subtilisin-like"/>
</dbReference>
<evidence type="ECO:0000256" key="4">
    <source>
        <dbReference type="ARBA" id="ARBA00022825"/>
    </source>
</evidence>
<feature type="transmembrane region" description="Helical" evidence="7">
    <location>
        <begin position="32"/>
        <end position="55"/>
    </location>
</feature>
<feature type="domain" description="Peptidase S8/S53" evidence="8">
    <location>
        <begin position="207"/>
        <end position="497"/>
    </location>
</feature>
<sequence length="915" mass="92592">MVFSQGQKETTSLVEVEGCRMRIFRQALRSSALNLIAVAGITLATMGGGTVPSLAQQSVSLPLAAPTLDKIVDANSLAKMMADNPAGRYRVIIQYENSDLGAPDAAGSKDDDAQYIARNHALQDLVLSDVFGSSDGVLNGPLSDVYGTERMNYSQMLVMNLTAEEIDRIAASGRVTHIQPDVASPPVMDESTVHINMPAVWAAGGTGTGRTVAIMDTGVKKAHEFITPGRVVAEACFNTTVPAQSATTRCPGGLEESTASGSAADCASTTAFGCSHGTHVTGTAAGNNTNRQSGEPLHGMAYQANIIGINVFSLFSSTSSCGSASRTPCVLAFTSDMIAALEHVYSLRSTYNIDAVNMSIGGGAFSSACDNDSRQPIITNLRNAGIASTISAGNDGLDNQVGAPGCISSAITVASSLDTSDSRSSFSNWGSLIDVVAPGSNILSSVYGPSVSSTSTYENYNGTSMAAPHVAGAFAALRSLFPTKTVTEIENALESTGVPITSAGTTKPRIDMLAACNALGAGTCAGGSSGPTNDNFANAIVASLPYAVTGHTNVGATSETGEPALSAPNNSVWYKVTIPSSTTLHVDTNGSALDTFIGLFSGSSVSSLTTLATNDDGGTNLASLIEMAVNAGTYYIAVDGFSGNTGTFNLNISTTGGSSGGAVVASVLPTARATQTGTAVTAFATIINPNATAATGCSIALPSAIAGTTFLYQTTNASNVPIGTANTPVNIAAGGSQGFYFALSPTAAASSNIPLVFDCTNTSPAGTIFGVNTFQYTASTTPIADLVAIAATVGNTGYISIPGTTGQSAASVAAINIGASQTVTASVTEQAIGGTDPNMPATLTICRANSSGVCQTTFAASTSFTATAGQTYYFVVLAQGSGTVADNPATNRAHIYFRNASSQVVGATSVAVRTQ</sequence>
<evidence type="ECO:0000259" key="8">
    <source>
        <dbReference type="Pfam" id="PF00082"/>
    </source>
</evidence>
<dbReference type="InterPro" id="IPR023827">
    <property type="entry name" value="Peptidase_S8_Asp-AS"/>
</dbReference>
<keyword evidence="7" id="KW-0812">Transmembrane</keyword>
<evidence type="ECO:0000256" key="7">
    <source>
        <dbReference type="SAM" id="Phobius"/>
    </source>
</evidence>
<dbReference type="EMBL" id="PDVP01000014">
    <property type="protein sequence ID" value="PHP65592.1"/>
    <property type="molecule type" value="Genomic_DNA"/>
</dbReference>
<dbReference type="PRINTS" id="PR00723">
    <property type="entry name" value="SUBTILISIN"/>
</dbReference>
<dbReference type="Gene3D" id="2.60.120.380">
    <property type="match status" value="1"/>
</dbReference>
<comment type="caution">
    <text evidence="10">The sequence shown here is derived from an EMBL/GenBank/DDBJ whole genome shotgun (WGS) entry which is preliminary data.</text>
</comment>
<keyword evidence="4 5" id="KW-0720">Serine protease</keyword>
<dbReference type="InterPro" id="IPR036852">
    <property type="entry name" value="Peptidase_S8/S53_dom_sf"/>
</dbReference>
<evidence type="ECO:0000256" key="3">
    <source>
        <dbReference type="ARBA" id="ARBA00022801"/>
    </source>
</evidence>
<proteinExistence type="inferred from homology"/>
<dbReference type="InterPro" id="IPR015500">
    <property type="entry name" value="Peptidase_S8_subtilisin-rel"/>
</dbReference>
<feature type="active site" description="Charge relay system" evidence="5">
    <location>
        <position position="276"/>
    </location>
</feature>
<dbReference type="PANTHER" id="PTHR43806">
    <property type="entry name" value="PEPTIDASE S8"/>
    <property type="match status" value="1"/>
</dbReference>
<protein>
    <recommendedName>
        <fullName evidence="12">Peptidase S8/S53 domain-containing protein</fullName>
    </recommendedName>
</protein>
<evidence type="ECO:0000256" key="2">
    <source>
        <dbReference type="ARBA" id="ARBA00022670"/>
    </source>
</evidence>
<dbReference type="InterPro" id="IPR007280">
    <property type="entry name" value="Peptidase_C_arc/bac"/>
</dbReference>
<evidence type="ECO:0000256" key="1">
    <source>
        <dbReference type="ARBA" id="ARBA00011073"/>
    </source>
</evidence>
<dbReference type="PROSITE" id="PS00137">
    <property type="entry name" value="SUBTILASE_HIS"/>
    <property type="match status" value="1"/>
</dbReference>
<evidence type="ECO:0000313" key="11">
    <source>
        <dbReference type="Proteomes" id="UP000221168"/>
    </source>
</evidence>
<dbReference type="Pfam" id="PF00082">
    <property type="entry name" value="Peptidase_S8"/>
    <property type="match status" value="1"/>
</dbReference>
<dbReference type="AlphaFoldDB" id="A0A2G1QJA6"/>
<evidence type="ECO:0008006" key="12">
    <source>
        <dbReference type="Google" id="ProtNLM"/>
    </source>
</evidence>
<feature type="domain" description="Peptidase C-terminal archaeal/bacterial" evidence="9">
    <location>
        <begin position="572"/>
        <end position="640"/>
    </location>
</feature>
<keyword evidence="3 5" id="KW-0378">Hydrolase</keyword>
<keyword evidence="7" id="KW-0472">Membrane</keyword>
<gene>
    <name evidence="10" type="ORF">CSC94_18540</name>
</gene>
<evidence type="ECO:0000259" key="9">
    <source>
        <dbReference type="Pfam" id="PF04151"/>
    </source>
</evidence>
<dbReference type="Pfam" id="PF04151">
    <property type="entry name" value="PPC"/>
    <property type="match status" value="1"/>
</dbReference>
<reference evidence="10 11" key="1">
    <citation type="submission" date="2017-10" db="EMBL/GenBank/DDBJ databases">
        <title>Sedimentibacterium mangrovi gen. nov., sp. nov., a novel member of family Phyllobacteriacea isolated from mangrove sediment.</title>
        <authorList>
            <person name="Liao H."/>
            <person name="Tian Y."/>
        </authorList>
    </citation>
    <scope>NUCLEOTIDE SEQUENCE [LARGE SCALE GENOMIC DNA]</scope>
    <source>
        <strain evidence="10 11">X9-2-2</strain>
    </source>
</reference>
<dbReference type="PANTHER" id="PTHR43806:SF11">
    <property type="entry name" value="CEREVISIN-RELATED"/>
    <property type="match status" value="1"/>
</dbReference>
<dbReference type="InterPro" id="IPR000209">
    <property type="entry name" value="Peptidase_S8/S53_dom"/>
</dbReference>
<dbReference type="SUPFAM" id="SSF89260">
    <property type="entry name" value="Collagen-binding domain"/>
    <property type="match status" value="1"/>
</dbReference>
<keyword evidence="2 5" id="KW-0645">Protease</keyword>
<dbReference type="GO" id="GO:0006508">
    <property type="term" value="P:proteolysis"/>
    <property type="evidence" value="ECO:0007669"/>
    <property type="project" value="UniProtKB-KW"/>
</dbReference>
<name>A0A2G1QJA6_9HYPH</name>
<dbReference type="Proteomes" id="UP000221168">
    <property type="component" value="Unassembled WGS sequence"/>
</dbReference>
<feature type="active site" description="Charge relay system" evidence="5">
    <location>
        <position position="464"/>
    </location>
</feature>
<evidence type="ECO:0000256" key="6">
    <source>
        <dbReference type="RuleBase" id="RU003355"/>
    </source>
</evidence>
<evidence type="ECO:0000313" key="10">
    <source>
        <dbReference type="EMBL" id="PHP65592.1"/>
    </source>
</evidence>
<dbReference type="PROSITE" id="PS00136">
    <property type="entry name" value="SUBTILASE_ASP"/>
    <property type="match status" value="1"/>
</dbReference>
<accession>A0A2G1QJA6</accession>